<protein>
    <recommendedName>
        <fullName evidence="4">DUF2634 domain-containing protein</fullName>
    </recommendedName>
</protein>
<accession>A0A0F4LD00</accession>
<dbReference type="InterPro" id="IPR020288">
    <property type="entry name" value="Sheath_initiator"/>
</dbReference>
<evidence type="ECO:0008006" key="4">
    <source>
        <dbReference type="Google" id="ProtNLM"/>
    </source>
</evidence>
<dbReference type="PATRIC" id="fig|1218493.3.peg.808"/>
<feature type="region of interest" description="Disordered" evidence="1">
    <location>
        <begin position="1"/>
        <end position="39"/>
    </location>
</feature>
<gene>
    <name evidence="2" type="ORF">JF76_07620</name>
</gene>
<sequence length="157" mass="17656">MDDDNIIVTDDDNIDDESAELEDTDIDTDGDDDESLDDEPTLTFKIENGRIRGKVDEKQAMIQAVDKILQTERLVYPIYSDQYGNDLNDLIGKDMGYAKVEAERMIKEALLADDRVVEVNIDTVNEVSRDTLEIKGTCVTVYGNINIDSEVSVDDTR</sequence>
<reference evidence="2 3" key="1">
    <citation type="submission" date="2014-12" db="EMBL/GenBank/DDBJ databases">
        <title>Comparative genomics of the lactic acid bacteria isolated from the honey bee gut.</title>
        <authorList>
            <person name="Ellegaard K.M."/>
            <person name="Tamarit D."/>
            <person name="Javelind E."/>
            <person name="Olofsson T."/>
            <person name="Andersson S.G."/>
            <person name="Vasquez A."/>
        </authorList>
    </citation>
    <scope>NUCLEOTIDE SEQUENCE [LARGE SCALE GENOMIC DNA]</scope>
    <source>
        <strain evidence="2 3">Biut2</strain>
    </source>
</reference>
<dbReference type="Proteomes" id="UP000033533">
    <property type="component" value="Unassembled WGS sequence"/>
</dbReference>
<dbReference type="AlphaFoldDB" id="A0A0F4LD00"/>
<dbReference type="HOGENOM" id="CLU_141574_0_0_9"/>
<comment type="caution">
    <text evidence="2">The sequence shown here is derived from an EMBL/GenBank/DDBJ whole genome shotgun (WGS) entry which is preliminary data.</text>
</comment>
<evidence type="ECO:0000256" key="1">
    <source>
        <dbReference type="SAM" id="MobiDB-lite"/>
    </source>
</evidence>
<dbReference type="STRING" id="1218493.JF76_07620"/>
<evidence type="ECO:0000313" key="3">
    <source>
        <dbReference type="Proteomes" id="UP000033533"/>
    </source>
</evidence>
<proteinExistence type="predicted"/>
<organism evidence="2 3">
    <name type="scientific">Lactobacillus kullabergensis</name>
    <dbReference type="NCBI Taxonomy" id="1218493"/>
    <lineage>
        <taxon>Bacteria</taxon>
        <taxon>Bacillati</taxon>
        <taxon>Bacillota</taxon>
        <taxon>Bacilli</taxon>
        <taxon>Lactobacillales</taxon>
        <taxon>Lactobacillaceae</taxon>
        <taxon>Lactobacillus</taxon>
    </lineage>
</organism>
<dbReference type="RefSeq" id="WP_208854447.1">
    <property type="nucleotide sequence ID" value="NZ_JBHSZS010000009.1"/>
</dbReference>
<name>A0A0F4LD00_9LACO</name>
<dbReference type="Pfam" id="PF10934">
    <property type="entry name" value="Sheath_initiator"/>
    <property type="match status" value="1"/>
</dbReference>
<evidence type="ECO:0000313" key="2">
    <source>
        <dbReference type="EMBL" id="KJY56154.1"/>
    </source>
</evidence>
<dbReference type="EMBL" id="JXBY01000017">
    <property type="protein sequence ID" value="KJY56154.1"/>
    <property type="molecule type" value="Genomic_DNA"/>
</dbReference>
<dbReference type="SUPFAM" id="SSF160719">
    <property type="entry name" value="gpW/gp25-like"/>
    <property type="match status" value="1"/>
</dbReference>